<dbReference type="GO" id="GO:0005509">
    <property type="term" value="F:calcium ion binding"/>
    <property type="evidence" value="ECO:0007669"/>
    <property type="project" value="InterPro"/>
</dbReference>
<feature type="compositionally biased region" description="Polar residues" evidence="4">
    <location>
        <begin position="34"/>
        <end position="43"/>
    </location>
</feature>
<dbReference type="PANTHER" id="PTHR34524:SF6">
    <property type="entry name" value="CALCYPHOSINE LIKE"/>
    <property type="match status" value="1"/>
</dbReference>
<dbReference type="CDD" id="cd00051">
    <property type="entry name" value="EFh"/>
    <property type="match status" value="1"/>
</dbReference>
<evidence type="ECO:0000259" key="5">
    <source>
        <dbReference type="PROSITE" id="PS50222"/>
    </source>
</evidence>
<gene>
    <name evidence="6" type="ORF">EVOR1521_LOCUS25057</name>
</gene>
<evidence type="ECO:0000256" key="4">
    <source>
        <dbReference type="SAM" id="MobiDB-lite"/>
    </source>
</evidence>
<dbReference type="InterPro" id="IPR018247">
    <property type="entry name" value="EF_Hand_1_Ca_BS"/>
</dbReference>
<organism evidence="6 7">
    <name type="scientific">Effrenium voratum</name>
    <dbReference type="NCBI Taxonomy" id="2562239"/>
    <lineage>
        <taxon>Eukaryota</taxon>
        <taxon>Sar</taxon>
        <taxon>Alveolata</taxon>
        <taxon>Dinophyceae</taxon>
        <taxon>Suessiales</taxon>
        <taxon>Symbiodiniaceae</taxon>
        <taxon>Effrenium</taxon>
    </lineage>
</organism>
<dbReference type="InterPro" id="IPR010736">
    <property type="entry name" value="SHIPPO-rpt"/>
</dbReference>
<feature type="domain" description="EF-hand" evidence="5">
    <location>
        <begin position="101"/>
        <end position="136"/>
    </location>
</feature>
<dbReference type="Pfam" id="PF07004">
    <property type="entry name" value="SHIPPO-rpt"/>
    <property type="match status" value="3"/>
</dbReference>
<name>A0AA36NDG7_9DINO</name>
<reference evidence="6" key="1">
    <citation type="submission" date="2023-08" db="EMBL/GenBank/DDBJ databases">
        <authorList>
            <person name="Chen Y."/>
            <person name="Shah S."/>
            <person name="Dougan E. K."/>
            <person name="Thang M."/>
            <person name="Chan C."/>
        </authorList>
    </citation>
    <scope>NUCLEOTIDE SEQUENCE</scope>
</reference>
<evidence type="ECO:0000256" key="1">
    <source>
        <dbReference type="ARBA" id="ARBA00022723"/>
    </source>
</evidence>
<evidence type="ECO:0000256" key="3">
    <source>
        <dbReference type="ARBA" id="ARBA00022837"/>
    </source>
</evidence>
<dbReference type="Proteomes" id="UP001178507">
    <property type="component" value="Unassembled WGS sequence"/>
</dbReference>
<keyword evidence="2" id="KW-0677">Repeat</keyword>
<feature type="region of interest" description="Disordered" evidence="4">
    <location>
        <begin position="1"/>
        <end position="76"/>
    </location>
</feature>
<dbReference type="EMBL" id="CAUJNA010003438">
    <property type="protein sequence ID" value="CAJ1402094.1"/>
    <property type="molecule type" value="Genomic_DNA"/>
</dbReference>
<dbReference type="SMART" id="SM00054">
    <property type="entry name" value="EFh"/>
    <property type="match status" value="4"/>
</dbReference>
<dbReference type="AlphaFoldDB" id="A0AA36NDG7"/>
<dbReference type="InterPro" id="IPR011992">
    <property type="entry name" value="EF-hand-dom_pair"/>
</dbReference>
<comment type="caution">
    <text evidence="6">The sequence shown here is derived from an EMBL/GenBank/DDBJ whole genome shotgun (WGS) entry which is preliminary data.</text>
</comment>
<dbReference type="PROSITE" id="PS50222">
    <property type="entry name" value="EF_HAND_2"/>
    <property type="match status" value="4"/>
</dbReference>
<feature type="domain" description="EF-hand" evidence="5">
    <location>
        <begin position="370"/>
        <end position="405"/>
    </location>
</feature>
<dbReference type="InterPro" id="IPR002048">
    <property type="entry name" value="EF_hand_dom"/>
</dbReference>
<feature type="domain" description="EF-hand" evidence="5">
    <location>
        <begin position="334"/>
        <end position="369"/>
    </location>
</feature>
<evidence type="ECO:0000313" key="7">
    <source>
        <dbReference type="Proteomes" id="UP001178507"/>
    </source>
</evidence>
<dbReference type="SUPFAM" id="SSF47473">
    <property type="entry name" value="EF-hand"/>
    <property type="match status" value="1"/>
</dbReference>
<dbReference type="Pfam" id="PF13499">
    <property type="entry name" value="EF-hand_7"/>
    <property type="match status" value="2"/>
</dbReference>
<dbReference type="PROSITE" id="PS00018">
    <property type="entry name" value="EF_HAND_1"/>
    <property type="match status" value="4"/>
</dbReference>
<keyword evidence="3" id="KW-0106">Calcium</keyword>
<keyword evidence="7" id="KW-1185">Reference proteome</keyword>
<sequence>MVFEGFNPPQKSATTEGPMLRRRAGSLPNLLARRTTTGSTTSNKWHEENRIPGAHQSRASPALPTPGPGDYNNTTKEKVPGGSYFGTGHVTVGLDNSDASFTMAQEKQCFIKNDLNKNGTLDFQELCRLLRKGDPAVTDTEVHALFQALDANGDGSIGFQELSEYLHPPGSTFEHSTWRKKLRNAFSLSQPGPADYVGNDRNLAGKRNAPRAVIPAQRRMTDIGINLDSPGPCAYTSLDTGSAFHKKPFAATFGNAPKKMDDRSVSPGPGAYHQNFSVLAHQKQGPRATIGAARRALCDGHEETTPGPTSYVGETKYKVKGGNYFGVPGRMSLPDLSYEKRAFATCDVNKDGHLNLEEVFTLLRKADMTVTQQEAKQVFDACDTNRDGMIEWDELRNYIYPANGYEHTAQRKRFKDLFSAKSPGPLDYDTVAPRKTKVHGGTIGRARR</sequence>
<evidence type="ECO:0000256" key="2">
    <source>
        <dbReference type="ARBA" id="ARBA00022737"/>
    </source>
</evidence>
<dbReference type="PANTHER" id="PTHR34524">
    <property type="entry name" value="CALCYPHOSIN"/>
    <property type="match status" value="1"/>
</dbReference>
<protein>
    <recommendedName>
        <fullName evidence="5">EF-hand domain-containing protein</fullName>
    </recommendedName>
</protein>
<dbReference type="InterPro" id="IPR051581">
    <property type="entry name" value="Ca-bind"/>
</dbReference>
<proteinExistence type="predicted"/>
<dbReference type="Gene3D" id="1.10.238.10">
    <property type="entry name" value="EF-hand"/>
    <property type="match status" value="2"/>
</dbReference>
<feature type="domain" description="EF-hand" evidence="5">
    <location>
        <begin position="137"/>
        <end position="172"/>
    </location>
</feature>
<accession>A0AA36NDG7</accession>
<keyword evidence="1" id="KW-0479">Metal-binding</keyword>
<evidence type="ECO:0000313" key="6">
    <source>
        <dbReference type="EMBL" id="CAJ1402094.1"/>
    </source>
</evidence>